<dbReference type="InParanoid" id="A0A2P5FAP4"/>
<protein>
    <submittedName>
        <fullName evidence="1">Uncharacterized protein</fullName>
    </submittedName>
</protein>
<name>A0A2P5FAP4_TREOI</name>
<gene>
    <name evidence="1" type="ORF">TorRG33x02_093750</name>
</gene>
<dbReference type="EMBL" id="JXTC01000048">
    <property type="protein sequence ID" value="PON94862.1"/>
    <property type="molecule type" value="Genomic_DNA"/>
</dbReference>
<dbReference type="AlphaFoldDB" id="A0A2P5FAP4"/>
<proteinExistence type="predicted"/>
<evidence type="ECO:0000313" key="1">
    <source>
        <dbReference type="EMBL" id="PON94862.1"/>
    </source>
</evidence>
<dbReference type="OrthoDB" id="10338411at2759"/>
<dbReference type="Proteomes" id="UP000237000">
    <property type="component" value="Unassembled WGS sequence"/>
</dbReference>
<comment type="caution">
    <text evidence="1">The sequence shown here is derived from an EMBL/GenBank/DDBJ whole genome shotgun (WGS) entry which is preliminary data.</text>
</comment>
<feature type="non-terminal residue" evidence="1">
    <location>
        <position position="1"/>
    </location>
</feature>
<accession>A0A2P5FAP4</accession>
<reference evidence="2" key="1">
    <citation type="submission" date="2016-06" db="EMBL/GenBank/DDBJ databases">
        <title>Parallel loss of symbiosis genes in relatives of nitrogen-fixing non-legume Parasponia.</title>
        <authorList>
            <person name="Van Velzen R."/>
            <person name="Holmer R."/>
            <person name="Bu F."/>
            <person name="Rutten L."/>
            <person name="Van Zeijl A."/>
            <person name="Liu W."/>
            <person name="Santuari L."/>
            <person name="Cao Q."/>
            <person name="Sharma T."/>
            <person name="Shen D."/>
            <person name="Roswanjaya Y."/>
            <person name="Wardhani T."/>
            <person name="Kalhor M.S."/>
            <person name="Jansen J."/>
            <person name="Van den Hoogen J."/>
            <person name="Gungor B."/>
            <person name="Hartog M."/>
            <person name="Hontelez J."/>
            <person name="Verver J."/>
            <person name="Yang W.-C."/>
            <person name="Schijlen E."/>
            <person name="Repin R."/>
            <person name="Schilthuizen M."/>
            <person name="Schranz E."/>
            <person name="Heidstra R."/>
            <person name="Miyata K."/>
            <person name="Fedorova E."/>
            <person name="Kohlen W."/>
            <person name="Bisseling T."/>
            <person name="Smit S."/>
            <person name="Geurts R."/>
        </authorList>
    </citation>
    <scope>NUCLEOTIDE SEQUENCE [LARGE SCALE GENOMIC DNA]</scope>
    <source>
        <strain evidence="2">cv. RG33-2</strain>
    </source>
</reference>
<sequence length="142" mass="14975">QPYTHLSEILSRRHPFLASEQDEAVQEEGPGVVMMDVASGIAYGAKIEGRAALDIKAADAGEIEAVLLGVAAAAPDASCLEDVVECEDIPEVEAAVMVAASDKLHEPAVVNRVVAIRVEEMTELAKADSAILVNVHGLEEFV</sequence>
<keyword evidence="2" id="KW-1185">Reference proteome</keyword>
<evidence type="ECO:0000313" key="2">
    <source>
        <dbReference type="Proteomes" id="UP000237000"/>
    </source>
</evidence>
<organism evidence="1 2">
    <name type="scientific">Trema orientale</name>
    <name type="common">Charcoal tree</name>
    <name type="synonym">Celtis orientalis</name>
    <dbReference type="NCBI Taxonomy" id="63057"/>
    <lineage>
        <taxon>Eukaryota</taxon>
        <taxon>Viridiplantae</taxon>
        <taxon>Streptophyta</taxon>
        <taxon>Embryophyta</taxon>
        <taxon>Tracheophyta</taxon>
        <taxon>Spermatophyta</taxon>
        <taxon>Magnoliopsida</taxon>
        <taxon>eudicotyledons</taxon>
        <taxon>Gunneridae</taxon>
        <taxon>Pentapetalae</taxon>
        <taxon>rosids</taxon>
        <taxon>fabids</taxon>
        <taxon>Rosales</taxon>
        <taxon>Cannabaceae</taxon>
        <taxon>Trema</taxon>
    </lineage>
</organism>